<protein>
    <recommendedName>
        <fullName evidence="6">O-antigen ligase-related domain-containing protein</fullName>
    </recommendedName>
</protein>
<evidence type="ECO:0000313" key="7">
    <source>
        <dbReference type="EMBL" id="OGC91955.1"/>
    </source>
</evidence>
<evidence type="ECO:0000259" key="6">
    <source>
        <dbReference type="Pfam" id="PF04932"/>
    </source>
</evidence>
<dbReference type="PANTHER" id="PTHR37422:SF13">
    <property type="entry name" value="LIPOPOLYSACCHARIDE BIOSYNTHESIS PROTEIN PA4999-RELATED"/>
    <property type="match status" value="1"/>
</dbReference>
<dbReference type="InterPro" id="IPR051533">
    <property type="entry name" value="WaaL-like"/>
</dbReference>
<evidence type="ECO:0000256" key="5">
    <source>
        <dbReference type="SAM" id="Phobius"/>
    </source>
</evidence>
<comment type="caution">
    <text evidence="7">The sequence shown here is derived from an EMBL/GenBank/DDBJ whole genome shotgun (WGS) entry which is preliminary data.</text>
</comment>
<dbReference type="Pfam" id="PF04932">
    <property type="entry name" value="Wzy_C"/>
    <property type="match status" value="1"/>
</dbReference>
<evidence type="ECO:0000313" key="8">
    <source>
        <dbReference type="Proteomes" id="UP000178176"/>
    </source>
</evidence>
<feature type="transmembrane region" description="Helical" evidence="5">
    <location>
        <begin position="90"/>
        <end position="108"/>
    </location>
</feature>
<evidence type="ECO:0000256" key="4">
    <source>
        <dbReference type="ARBA" id="ARBA00023136"/>
    </source>
</evidence>
<reference evidence="7 8" key="1">
    <citation type="journal article" date="2016" name="Nat. Commun.">
        <title>Thousands of microbial genomes shed light on interconnected biogeochemical processes in an aquifer system.</title>
        <authorList>
            <person name="Anantharaman K."/>
            <person name="Brown C.T."/>
            <person name="Hug L.A."/>
            <person name="Sharon I."/>
            <person name="Castelle C.J."/>
            <person name="Probst A.J."/>
            <person name="Thomas B.C."/>
            <person name="Singh A."/>
            <person name="Wilkins M.J."/>
            <person name="Karaoz U."/>
            <person name="Brodie E.L."/>
            <person name="Williams K.H."/>
            <person name="Hubbard S.S."/>
            <person name="Banfield J.F."/>
        </authorList>
    </citation>
    <scope>NUCLEOTIDE SEQUENCE [LARGE SCALE GENOMIC DNA]</scope>
</reference>
<proteinExistence type="predicted"/>
<evidence type="ECO:0000256" key="1">
    <source>
        <dbReference type="ARBA" id="ARBA00004141"/>
    </source>
</evidence>
<feature type="transmembrane region" description="Helical" evidence="5">
    <location>
        <begin position="371"/>
        <end position="395"/>
    </location>
</feature>
<dbReference type="EMBL" id="MEXH01000026">
    <property type="protein sequence ID" value="OGC91955.1"/>
    <property type="molecule type" value="Genomic_DNA"/>
</dbReference>
<gene>
    <name evidence="7" type="ORF">A2876_03365</name>
</gene>
<feature type="transmembrane region" description="Helical" evidence="5">
    <location>
        <begin position="238"/>
        <end position="257"/>
    </location>
</feature>
<accession>A0A1F4YDA6</accession>
<dbReference type="Proteomes" id="UP000178176">
    <property type="component" value="Unassembled WGS sequence"/>
</dbReference>
<dbReference type="InterPro" id="IPR007016">
    <property type="entry name" value="O-antigen_ligase-rel_domated"/>
</dbReference>
<keyword evidence="4 5" id="KW-0472">Membrane</keyword>
<feature type="domain" description="O-antigen ligase-related" evidence="6">
    <location>
        <begin position="204"/>
        <end position="352"/>
    </location>
</feature>
<feature type="transmembrane region" description="Helical" evidence="5">
    <location>
        <begin position="59"/>
        <end position="78"/>
    </location>
</feature>
<dbReference type="AlphaFoldDB" id="A0A1F4YDA6"/>
<evidence type="ECO:0000256" key="3">
    <source>
        <dbReference type="ARBA" id="ARBA00022989"/>
    </source>
</evidence>
<name>A0A1F4YDA6_9BACT</name>
<feature type="transmembrane region" description="Helical" evidence="5">
    <location>
        <begin position="173"/>
        <end position="193"/>
    </location>
</feature>
<dbReference type="PANTHER" id="PTHR37422">
    <property type="entry name" value="TEICHURONIC ACID BIOSYNTHESIS PROTEIN TUAE"/>
    <property type="match status" value="1"/>
</dbReference>
<feature type="transmembrane region" description="Helical" evidence="5">
    <location>
        <begin position="205"/>
        <end position="232"/>
    </location>
</feature>
<keyword evidence="3 5" id="KW-1133">Transmembrane helix</keyword>
<comment type="subcellular location">
    <subcellularLocation>
        <location evidence="1">Membrane</location>
        <topology evidence="1">Multi-pass membrane protein</topology>
    </subcellularLocation>
</comment>
<organism evidence="7 8">
    <name type="scientific">Candidatus Amesbacteria bacterium RIFCSPHIGHO2_01_FULL_48_32b</name>
    <dbReference type="NCBI Taxonomy" id="1797253"/>
    <lineage>
        <taxon>Bacteria</taxon>
        <taxon>Candidatus Amesiibacteriota</taxon>
    </lineage>
</organism>
<feature type="transmembrane region" description="Helical" evidence="5">
    <location>
        <begin position="27"/>
        <end position="47"/>
    </location>
</feature>
<evidence type="ECO:0000256" key="2">
    <source>
        <dbReference type="ARBA" id="ARBA00022692"/>
    </source>
</evidence>
<keyword evidence="2 5" id="KW-0812">Transmembrane</keyword>
<sequence length="423" mass="46956">MLAKLIALLLIVIPLYPKFPILSVSGTFVSVRLEDFLIAIVFLIYIVKKPSFPSPVHKSLLLYLFIGFTSAFSAIVLTKSVTLNLGILHLFRRLEYMSLFFVAFSFLRSLSQIPFLIRTILITSLLVAIYGLGQQFLSFPVITTTNSEFSKGLALTLGPNARINSTFAGHYDLAAYTVFPLLLIIGLFALPATKKKPILLIVGALVYWTLLLSASRVTFAAFYLTTAIFVWIIGKRVWIIPLVLLAVLSVLFSPQLAGRYRQLIVDQFLSYVPVAHAQTAVDQQTPDALKAPQAPEDRSFNIRLKAEWPRAVRAFLKNPVLGTGYSSVGLATDNDYLRSLAESGILGLLAFLLIIIRFFKTSLPHIINFHLTLESIFILSATLALFSLLLNALFIDVFEASKIALLTWLTLGLAEKTKILIKS</sequence>
<feature type="transmembrane region" description="Helical" evidence="5">
    <location>
        <begin position="115"/>
        <end position="133"/>
    </location>
</feature>
<feature type="transmembrane region" description="Helical" evidence="5">
    <location>
        <begin position="340"/>
        <end position="359"/>
    </location>
</feature>
<dbReference type="GO" id="GO:0016020">
    <property type="term" value="C:membrane"/>
    <property type="evidence" value="ECO:0007669"/>
    <property type="project" value="UniProtKB-SubCell"/>
</dbReference>